<protein>
    <submittedName>
        <fullName evidence="1">Uncharacterized protein</fullName>
    </submittedName>
</protein>
<dbReference type="EMBL" id="JBFDAA010000012">
    <property type="protein sequence ID" value="KAL1123559.1"/>
    <property type="molecule type" value="Genomic_DNA"/>
</dbReference>
<keyword evidence="2" id="KW-1185">Reference proteome</keyword>
<proteinExistence type="predicted"/>
<evidence type="ECO:0000313" key="1">
    <source>
        <dbReference type="EMBL" id="KAL1123559.1"/>
    </source>
</evidence>
<organism evidence="1 2">
    <name type="scientific">Ranatra chinensis</name>
    <dbReference type="NCBI Taxonomy" id="642074"/>
    <lineage>
        <taxon>Eukaryota</taxon>
        <taxon>Metazoa</taxon>
        <taxon>Ecdysozoa</taxon>
        <taxon>Arthropoda</taxon>
        <taxon>Hexapoda</taxon>
        <taxon>Insecta</taxon>
        <taxon>Pterygota</taxon>
        <taxon>Neoptera</taxon>
        <taxon>Paraneoptera</taxon>
        <taxon>Hemiptera</taxon>
        <taxon>Heteroptera</taxon>
        <taxon>Panheteroptera</taxon>
        <taxon>Nepomorpha</taxon>
        <taxon>Nepidae</taxon>
        <taxon>Ranatrinae</taxon>
        <taxon>Ranatra</taxon>
    </lineage>
</organism>
<accession>A0ABD0YA76</accession>
<gene>
    <name evidence="1" type="ORF">AAG570_002636</name>
</gene>
<sequence length="284" mass="31396">MASKRRNTFHKNKKQETTEIVPLRKRIFTPLQTAPPRMTISRNRFGDDRTRTSLASLLGTVYGVLPRSDDRKTVSCKEADVIQELDITPSRDAEYWKSGRGLGESPWTSALSTGGDRSCLTPGLDVTTPNTTAEDGNWPKPVRTYELKAIEDRSRQEVSPKGGFSHSRLSFNLIGAGSLKLAGPSPFRLVAIFSGLRTTEPSGRTPSTVQSDSVSLSWDISSTGQLAGLCGTWSVASCSESVGRNRFRPIAVFSGAVRVVVRRARDDRKIYLFLEQLLRANRLY</sequence>
<dbReference type="Proteomes" id="UP001558652">
    <property type="component" value="Unassembled WGS sequence"/>
</dbReference>
<evidence type="ECO:0000313" key="2">
    <source>
        <dbReference type="Proteomes" id="UP001558652"/>
    </source>
</evidence>
<dbReference type="AlphaFoldDB" id="A0ABD0YA76"/>
<name>A0ABD0YA76_9HEMI</name>
<comment type="caution">
    <text evidence="1">The sequence shown here is derived from an EMBL/GenBank/DDBJ whole genome shotgun (WGS) entry which is preliminary data.</text>
</comment>
<reference evidence="1 2" key="1">
    <citation type="submission" date="2024-07" db="EMBL/GenBank/DDBJ databases">
        <title>Chromosome-level genome assembly of the water stick insect Ranatra chinensis (Heteroptera: Nepidae).</title>
        <authorList>
            <person name="Liu X."/>
        </authorList>
    </citation>
    <scope>NUCLEOTIDE SEQUENCE [LARGE SCALE GENOMIC DNA]</scope>
    <source>
        <strain evidence="1">Cailab_2021Rc</strain>
        <tissue evidence="1">Muscle</tissue>
    </source>
</reference>